<dbReference type="PIRSF" id="PIRSF031924">
    <property type="entry name" value="Pi-irrepressible_AP"/>
    <property type="match status" value="1"/>
</dbReference>
<dbReference type="GO" id="GO:0004035">
    <property type="term" value="F:alkaline phosphatase activity"/>
    <property type="evidence" value="ECO:0007669"/>
    <property type="project" value="UniProtKB-EC"/>
</dbReference>
<keyword evidence="1 5" id="KW-0597">Phosphoprotein</keyword>
<dbReference type="Gene3D" id="3.30.1360.150">
    <property type="match status" value="1"/>
</dbReference>
<proteinExistence type="predicted"/>
<dbReference type="InterPro" id="IPR017850">
    <property type="entry name" value="Alkaline_phosphatase_core_sf"/>
</dbReference>
<dbReference type="HOGENOM" id="CLU_034095_0_0_5"/>
<feature type="binding site" evidence="6">
    <location>
        <position position="117"/>
    </location>
    <ligand>
        <name>substrate</name>
    </ligand>
</feature>
<sequence>MFRVKTLARFSSFLLATVLPLAPAIAQEAPPPPPSLPIVSQQVPQNAPRLVVAISIDQFSSDIFAQYRQRFTGGLARLTTGAVFPAGYQSHAATETCPGHSTILTGNRPAHTGIIANSWIDQSVAVGPKQVYCAEDTGKRAAGSKDYVASPIHLLVPTLGEWMKRANPAARNIAVSGKDRGALMMGGHDTDQVYWWKGKGFVTLAGREPGPTAIAQNVEIARTLAKGAPAFPLPAYCGRNDRAVTAGEVTVGTNHFALKAGDADGFRISPRLDRATLDLAVKLVDEQKLGRGAVPDLLAVSLSATDYVGHATGTEGAEMCIQLAQLDLALGDFLASLDKRGIDYAVVLTADHGGFDIPERLHEQALEKSARVGPEVSAEALSEALGKRYGLAPKGLILADGPAGDYWLRKDLDEGLRGRIVDDAKAILMTSPYVEKVLSAAEIAATPMPSGSPETWTLAERARASYNPLHSGDFVVMLKRSVVAIPTPRAGYVATHGSPWDYDRRVPIMFWRKGMNGFEQPSAVETVDIAPSLAALIGLKIPQGAFDGRCLDLDGGPANTCGAGK</sequence>
<dbReference type="Pfam" id="PF01663">
    <property type="entry name" value="Phosphodiest"/>
    <property type="match status" value="1"/>
</dbReference>
<evidence type="ECO:0000256" key="7">
    <source>
        <dbReference type="SAM" id="SignalP"/>
    </source>
</evidence>
<dbReference type="AlphaFoldDB" id="Q2G4J7"/>
<dbReference type="CDD" id="cd16016">
    <property type="entry name" value="AP-SPAP"/>
    <property type="match status" value="1"/>
</dbReference>
<evidence type="ECO:0000313" key="8">
    <source>
        <dbReference type="EMBL" id="ABD27226.1"/>
    </source>
</evidence>
<evidence type="ECO:0000256" key="1">
    <source>
        <dbReference type="ARBA" id="ARBA00022553"/>
    </source>
</evidence>
<feature type="active site" description="Phosphothreonine intermediate" evidence="5">
    <location>
        <position position="96"/>
    </location>
</feature>
<keyword evidence="9" id="KW-1185">Reference proteome</keyword>
<dbReference type="GO" id="GO:0046872">
    <property type="term" value="F:metal ion binding"/>
    <property type="evidence" value="ECO:0007669"/>
    <property type="project" value="UniProtKB-KW"/>
</dbReference>
<dbReference type="eggNOG" id="COG1524">
    <property type="taxonomic scope" value="Bacteria"/>
</dbReference>
<organism evidence="8 9">
    <name type="scientific">Novosphingobium aromaticivorans (strain ATCC 700278 / DSM 12444 / CCUG 56034 / CIP 105152 / NBRC 16084 / F199)</name>
    <dbReference type="NCBI Taxonomy" id="279238"/>
    <lineage>
        <taxon>Bacteria</taxon>
        <taxon>Pseudomonadati</taxon>
        <taxon>Pseudomonadota</taxon>
        <taxon>Alphaproteobacteria</taxon>
        <taxon>Sphingomonadales</taxon>
        <taxon>Sphingomonadaceae</taxon>
        <taxon>Novosphingobium</taxon>
    </lineage>
</organism>
<comment type="catalytic activity">
    <reaction evidence="4">
        <text>a phosphate monoester + H2O = an alcohol + phosphate</text>
        <dbReference type="Rhea" id="RHEA:15017"/>
        <dbReference type="ChEBI" id="CHEBI:15377"/>
        <dbReference type="ChEBI" id="CHEBI:30879"/>
        <dbReference type="ChEBI" id="CHEBI:43474"/>
        <dbReference type="ChEBI" id="CHEBI:67140"/>
        <dbReference type="EC" id="3.1.3.1"/>
    </reaction>
</comment>
<dbReference type="SUPFAM" id="SSF53649">
    <property type="entry name" value="Alkaline phosphatase-like"/>
    <property type="match status" value="1"/>
</dbReference>
<comment type="function">
    <text evidence="4">Alkaline phosphatase with broad substrate specificity.</text>
</comment>
<name>Q2G4J7_NOVAD</name>
<comment type="cofactor">
    <cofactor evidence="4">
        <name>Zn(2+)</name>
        <dbReference type="ChEBI" id="CHEBI:29105"/>
    </cofactor>
    <text evidence="4">Binds 2 Zn(2+) ions.</text>
</comment>
<evidence type="ECO:0000256" key="3">
    <source>
        <dbReference type="ARBA" id="ARBA00022729"/>
    </source>
</evidence>
<protein>
    <recommendedName>
        <fullName evidence="4">Alkaline phosphatase</fullName>
        <ecNumber evidence="4">3.1.3.1</ecNumber>
    </recommendedName>
</protein>
<evidence type="ECO:0000256" key="4">
    <source>
        <dbReference type="PIRNR" id="PIRNR031924"/>
    </source>
</evidence>
<dbReference type="Gene3D" id="3.40.720.10">
    <property type="entry name" value="Alkaline Phosphatase, subunit A"/>
    <property type="match status" value="1"/>
</dbReference>
<reference evidence="9" key="1">
    <citation type="submission" date="2006-01" db="EMBL/GenBank/DDBJ databases">
        <title>Complete sequence of Novosphingobium aromaticivorans DSM 12444.</title>
        <authorList>
            <consortium name="US DOE Joint Genome Institute"/>
            <person name="Copeland A."/>
            <person name="Lucas S."/>
            <person name="Lapidus A."/>
            <person name="Barry K."/>
            <person name="Detter J.C."/>
            <person name="Glavina T."/>
            <person name="Hammon N."/>
            <person name="Israni S."/>
            <person name="Pitluck S."/>
            <person name="Chain P."/>
            <person name="Malfatti S."/>
            <person name="Shin M."/>
            <person name="Vergez L."/>
            <person name="Schmutz J."/>
            <person name="Larimer F."/>
            <person name="Land M."/>
            <person name="Kyrpides N."/>
            <person name="Ivanova N."/>
            <person name="Fredrickson J."/>
            <person name="Balkwill D."/>
            <person name="Romine M.F."/>
            <person name="Richardson P."/>
        </authorList>
    </citation>
    <scope>NUCLEOTIDE SEQUENCE [LARGE SCALE GENOMIC DNA]</scope>
    <source>
        <strain evidence="9">ATCC 700278 / DSM 12444 / CCUG 56034 / CIP 105152 / NBRC 16084 / F199</strain>
    </source>
</reference>
<keyword evidence="4" id="KW-0862">Zinc</keyword>
<feature type="chain" id="PRO_5004207890" description="Alkaline phosphatase" evidence="7">
    <location>
        <begin position="27"/>
        <end position="565"/>
    </location>
</feature>
<dbReference type="InterPro" id="IPR002591">
    <property type="entry name" value="Phosphodiest/P_Trfase"/>
</dbReference>
<dbReference type="InterPro" id="IPR026263">
    <property type="entry name" value="Alkaline_phosphatase_prok"/>
</dbReference>
<dbReference type="EMBL" id="CP000248">
    <property type="protein sequence ID" value="ABD27226.1"/>
    <property type="molecule type" value="Genomic_DNA"/>
</dbReference>
<gene>
    <name evidence="8" type="ordered locus">Saro_2790</name>
</gene>
<dbReference type="PANTHER" id="PTHR10151">
    <property type="entry name" value="ECTONUCLEOTIDE PYROPHOSPHATASE/PHOSPHODIESTERASE"/>
    <property type="match status" value="1"/>
</dbReference>
<accession>Q2G4J7</accession>
<dbReference type="RefSeq" id="WP_011446430.1">
    <property type="nucleotide sequence ID" value="NC_007794.1"/>
</dbReference>
<evidence type="ECO:0000256" key="5">
    <source>
        <dbReference type="PIRSR" id="PIRSR031924-50"/>
    </source>
</evidence>
<dbReference type="KEGG" id="nar:Saro_2790"/>
<evidence type="ECO:0000256" key="6">
    <source>
        <dbReference type="PIRSR" id="PIRSR031924-51"/>
    </source>
</evidence>
<dbReference type="STRING" id="279238.Saro_2790"/>
<dbReference type="Proteomes" id="UP000009134">
    <property type="component" value="Chromosome"/>
</dbReference>
<keyword evidence="2 4" id="KW-0479">Metal-binding</keyword>
<evidence type="ECO:0000313" key="9">
    <source>
        <dbReference type="Proteomes" id="UP000009134"/>
    </source>
</evidence>
<feature type="signal peptide" evidence="7">
    <location>
        <begin position="1"/>
        <end position="26"/>
    </location>
</feature>
<keyword evidence="3 7" id="KW-0732">Signal</keyword>
<dbReference type="PANTHER" id="PTHR10151:SF120">
    <property type="entry name" value="BIS(5'-ADENOSYL)-TRIPHOSPHATASE"/>
    <property type="match status" value="1"/>
</dbReference>
<feature type="binding site" evidence="6">
    <location>
        <begin position="178"/>
        <end position="180"/>
    </location>
    <ligand>
        <name>substrate</name>
    </ligand>
</feature>
<evidence type="ECO:0000256" key="2">
    <source>
        <dbReference type="ARBA" id="ARBA00022723"/>
    </source>
</evidence>
<dbReference type="EC" id="3.1.3.1" evidence="4"/>